<dbReference type="SMART" id="SM00460">
    <property type="entry name" value="TGc"/>
    <property type="match status" value="1"/>
</dbReference>
<sequence>MSWKWFSAGCALLTACLLGVAAYQEKEAWDRTWSRGSEKLVFSKQANPGLEVQGGEKIRLEDYAQKLNAKLDQPQWEPVQAESVFTVSGSIGKTENLAVPYLWVHIEYQGKPKPGLPKTHDEYIPVENGRFRKNLRLFQGKGDYRVYLRLPDREEKEYFYLMAAFTVRNASDTLARDVAYSMQAREAGLKLSSPLSGYVRSDEDVRIRGEVKKSVKKLLVQLKKGNHSWERVIRVTDGKFEERIPLLFGQGVHQLKVLVPDREKWGLFREGATLYVDHTKNIEREPVAYTELYAQRGIQLETPVASGDTAGLSYRIAGRIDATAPYAKETTHLIVKTKKEGEEATYFLPVNDFRFDDRIWLRFGPGKYEVNLYVPEITTEKRDYFRFFKVARFEVNSSAKQDLRYLLPSRGIESDSAEIQNRSRQLVNGASTPREKAKAIYDYVAKNMMYDMEKYRKNEFQWSDSAIKSLRTKKGICQDYVFLTIALLRAAGLPARFVEGKAGGQRHAWVEVRVNGRWLVMDPTWGSGYITKEGTFQKRYDSRYFDPPSSLLDKTHRRTGIVY</sequence>
<comment type="caution">
    <text evidence="3">The sequence shown here is derived from an EMBL/GenBank/DDBJ whole genome shotgun (WGS) entry which is preliminary data.</text>
</comment>
<dbReference type="Gene3D" id="3.10.620.30">
    <property type="match status" value="1"/>
</dbReference>
<dbReference type="EMBL" id="JAECVW010000003">
    <property type="protein sequence ID" value="MBH8595255.1"/>
    <property type="molecule type" value="Genomic_DNA"/>
</dbReference>
<dbReference type="AlphaFoldDB" id="A0A8I1ADR5"/>
<dbReference type="RefSeq" id="WP_181731545.1">
    <property type="nucleotide sequence ID" value="NZ_JACEIR010000002.1"/>
</dbReference>
<keyword evidence="4" id="KW-1185">Reference proteome</keyword>
<feature type="chain" id="PRO_5039368900" evidence="1">
    <location>
        <begin position="22"/>
        <end position="563"/>
    </location>
</feature>
<proteinExistence type="predicted"/>
<evidence type="ECO:0000256" key="1">
    <source>
        <dbReference type="SAM" id="SignalP"/>
    </source>
</evidence>
<dbReference type="Proteomes" id="UP000633619">
    <property type="component" value="Unassembled WGS sequence"/>
</dbReference>
<dbReference type="InterPro" id="IPR002931">
    <property type="entry name" value="Transglutaminase-like"/>
</dbReference>
<dbReference type="PROSITE" id="PS51257">
    <property type="entry name" value="PROKAR_LIPOPROTEIN"/>
    <property type="match status" value="1"/>
</dbReference>
<keyword evidence="1" id="KW-0732">Signal</keyword>
<dbReference type="PANTHER" id="PTHR33490:SF6">
    <property type="entry name" value="SLL1049 PROTEIN"/>
    <property type="match status" value="1"/>
</dbReference>
<organism evidence="3 4">
    <name type="scientific">Thermoactinomyces intermedius</name>
    <dbReference type="NCBI Taxonomy" id="2024"/>
    <lineage>
        <taxon>Bacteria</taxon>
        <taxon>Bacillati</taxon>
        <taxon>Bacillota</taxon>
        <taxon>Bacilli</taxon>
        <taxon>Bacillales</taxon>
        <taxon>Thermoactinomycetaceae</taxon>
        <taxon>Thermoactinomyces</taxon>
    </lineage>
</organism>
<evidence type="ECO:0000313" key="4">
    <source>
        <dbReference type="Proteomes" id="UP000633619"/>
    </source>
</evidence>
<feature type="domain" description="Transglutaminase-like" evidence="2">
    <location>
        <begin position="469"/>
        <end position="525"/>
    </location>
</feature>
<evidence type="ECO:0000259" key="2">
    <source>
        <dbReference type="SMART" id="SM00460"/>
    </source>
</evidence>
<feature type="signal peptide" evidence="1">
    <location>
        <begin position="1"/>
        <end position="21"/>
    </location>
</feature>
<dbReference type="PANTHER" id="PTHR33490">
    <property type="entry name" value="BLR5614 PROTEIN-RELATED"/>
    <property type="match status" value="1"/>
</dbReference>
<gene>
    <name evidence="3" type="ORF">I8U20_07915</name>
</gene>
<dbReference type="InterPro" id="IPR038765">
    <property type="entry name" value="Papain-like_cys_pep_sf"/>
</dbReference>
<accession>A0A8I1ADR5</accession>
<reference evidence="3 4" key="1">
    <citation type="submission" date="2020-12" db="EMBL/GenBank/DDBJ databases">
        <title>WGS of Thermoactinomyces spp.</title>
        <authorList>
            <person name="Cheng K."/>
        </authorList>
    </citation>
    <scope>NUCLEOTIDE SEQUENCE [LARGE SCALE GENOMIC DNA]</scope>
    <source>
        <strain evidence="4">CICC 10671\DSM 43846</strain>
    </source>
</reference>
<name>A0A8I1ADR5_THEIN</name>
<evidence type="ECO:0000313" key="3">
    <source>
        <dbReference type="EMBL" id="MBH8595255.1"/>
    </source>
</evidence>
<protein>
    <submittedName>
        <fullName evidence="3">Transglutaminase domain-containing protein</fullName>
    </submittedName>
</protein>
<dbReference type="SUPFAM" id="SSF54001">
    <property type="entry name" value="Cysteine proteinases"/>
    <property type="match status" value="1"/>
</dbReference>
<dbReference type="Pfam" id="PF01841">
    <property type="entry name" value="Transglut_core"/>
    <property type="match status" value="1"/>
</dbReference>